<evidence type="ECO:0000313" key="2">
    <source>
        <dbReference type="Proteomes" id="UP000188879"/>
    </source>
</evidence>
<keyword evidence="2" id="KW-1185">Reference proteome</keyword>
<evidence type="ECO:0000313" key="1">
    <source>
        <dbReference type="EMBL" id="ONG57328.1"/>
    </source>
</evidence>
<comment type="caution">
    <text evidence="1">The sequence shown here is derived from an EMBL/GenBank/DDBJ whole genome shotgun (WGS) entry which is preliminary data.</text>
</comment>
<proteinExistence type="predicted"/>
<dbReference type="EMBL" id="MLCO01000026">
    <property type="protein sequence ID" value="ONG57328.1"/>
    <property type="molecule type" value="Genomic_DNA"/>
</dbReference>
<reference evidence="1 2" key="1">
    <citation type="submission" date="2016-10" db="EMBL/GenBank/DDBJ databases">
        <title>Draft Genome sequence of Roseomonas sp. strain M3.</title>
        <authorList>
            <person name="Subhash Y."/>
            <person name="Lee S."/>
        </authorList>
    </citation>
    <scope>NUCLEOTIDE SEQUENCE [LARGE SCALE GENOMIC DNA]</scope>
    <source>
        <strain evidence="1 2">M3</strain>
    </source>
</reference>
<dbReference type="Proteomes" id="UP000188879">
    <property type="component" value="Unassembled WGS sequence"/>
</dbReference>
<accession>A0A1V2H6X0</accession>
<sequence length="357" mass="39134">MCDQYMLMWEQWKNGGERHTALAARRDLTRRLNELEHRIGGVPAAHLGELAAKATVLRTEFGPGTNTLDAENEMDGLGLSVLTDIAALTSSPSAVPIGTDAALIAECKLFNQVYAEWLGVFDRFPDDDQDAIDKAHEPLSSAMHASISRMVEHRATSWAGIAARFRSLWMEDEELRKTASSDFKEKFFNERMNHALNRDMAGILGLLDAEAASLAPARNPHGPLALLEAAVEHDAEHQSFDRQAGHLNAQKKLEEGEAAAISADYRFRTAVALEQAAISAAPTTLADAVAQLVLTRSEIADQLRNNMSHGIHKAESLLKDQARSIAFLARHAGVDLERLGVKYFDTEEFLLALGKST</sequence>
<protein>
    <submittedName>
        <fullName evidence="1">Uncharacterized protein</fullName>
    </submittedName>
</protein>
<name>A0A1V2H6X0_9PROT</name>
<dbReference type="AlphaFoldDB" id="A0A1V2H6X0"/>
<organism evidence="1 2">
    <name type="scientific">Teichococcus deserti</name>
    <dbReference type="NCBI Taxonomy" id="1817963"/>
    <lineage>
        <taxon>Bacteria</taxon>
        <taxon>Pseudomonadati</taxon>
        <taxon>Pseudomonadota</taxon>
        <taxon>Alphaproteobacteria</taxon>
        <taxon>Acetobacterales</taxon>
        <taxon>Roseomonadaceae</taxon>
        <taxon>Roseomonas</taxon>
    </lineage>
</organism>
<gene>
    <name evidence="1" type="ORF">BKE38_04030</name>
</gene>